<dbReference type="EMBL" id="JAUSWP010000001">
    <property type="protein sequence ID" value="MDQ0567473.1"/>
    <property type="molecule type" value="Genomic_DNA"/>
</dbReference>
<dbReference type="SUPFAM" id="SSF81606">
    <property type="entry name" value="PP2C-like"/>
    <property type="match status" value="1"/>
</dbReference>
<dbReference type="Proteomes" id="UP001236620">
    <property type="component" value="Unassembled WGS sequence"/>
</dbReference>
<name>A0ABU0NDH6_9MOLU</name>
<accession>A0ABU0NDH6</accession>
<dbReference type="EC" id="3.1.3.16" evidence="2"/>
<protein>
    <submittedName>
        <fullName evidence="2">Serine/threonine protein phosphatase PrpC</fullName>
        <ecNumber evidence="2">3.1.3.16</ecNumber>
    </submittedName>
</protein>
<dbReference type="PANTHER" id="PTHR13832">
    <property type="entry name" value="PROTEIN PHOSPHATASE 2C"/>
    <property type="match status" value="1"/>
</dbReference>
<gene>
    <name evidence="2" type="ORF">J2Z63_000094</name>
</gene>
<dbReference type="PROSITE" id="PS51746">
    <property type="entry name" value="PPM_2"/>
    <property type="match status" value="1"/>
</dbReference>
<dbReference type="CDD" id="cd00143">
    <property type="entry name" value="PP2Cc"/>
    <property type="match status" value="1"/>
</dbReference>
<dbReference type="InterPro" id="IPR036457">
    <property type="entry name" value="PPM-type-like_dom_sf"/>
</dbReference>
<feature type="domain" description="PPM-type phosphatase" evidence="1">
    <location>
        <begin position="4"/>
        <end position="251"/>
    </location>
</feature>
<dbReference type="SMART" id="SM00332">
    <property type="entry name" value="PP2Cc"/>
    <property type="match status" value="1"/>
</dbReference>
<dbReference type="PANTHER" id="PTHR13832:SF860">
    <property type="entry name" value="PROTEIN PHOSPHATASE PHPP"/>
    <property type="match status" value="1"/>
</dbReference>
<dbReference type="RefSeq" id="WP_307443947.1">
    <property type="nucleotide sequence ID" value="NZ_JAUSWP010000001.1"/>
</dbReference>
<sequence>MKIKISSLTHKGNYRKNNQDYLGYSKSVDEAFLAILCDGMGGHAKGEIASKTAVESFIERFEKESFNNKTEQEINQWFDDTLSYSIEAMKKVANNCPKLSDMGTTLSAIIFTNNKAYVINIGDSRVYKFSNNRLKQITVDQNLMNSNYDPEKIKERAQKLYGSRFNEMTYWKILTSALGPNKKMKPDNYVIDEIQGIYCLTSDGVHDYVDSQTFVDFLEIRSSLKTKTKNIVKFAMGNLSTDNLSIIIIEVK</sequence>
<organism evidence="2 3">
    <name type="scientific">Mycoplasma yeatsii</name>
    <dbReference type="NCBI Taxonomy" id="51365"/>
    <lineage>
        <taxon>Bacteria</taxon>
        <taxon>Bacillati</taxon>
        <taxon>Mycoplasmatota</taxon>
        <taxon>Mollicutes</taxon>
        <taxon>Mycoplasmataceae</taxon>
        <taxon>Mycoplasma</taxon>
    </lineage>
</organism>
<proteinExistence type="predicted"/>
<dbReference type="GO" id="GO:0004722">
    <property type="term" value="F:protein serine/threonine phosphatase activity"/>
    <property type="evidence" value="ECO:0007669"/>
    <property type="project" value="UniProtKB-EC"/>
</dbReference>
<reference evidence="2" key="1">
    <citation type="submission" date="2023-07" db="EMBL/GenBank/DDBJ databases">
        <title>Genomic Encyclopedia of Type Strains, Phase IV (KMG-IV): sequencing the most valuable type-strain genomes for metagenomic binning, comparative biology and taxonomic classification.</title>
        <authorList>
            <person name="Goeker M."/>
        </authorList>
    </citation>
    <scope>NUCLEOTIDE SEQUENCE [LARGE SCALE GENOMIC DNA]</scope>
    <source>
        <strain evidence="2">DSM 22019</strain>
    </source>
</reference>
<comment type="caution">
    <text evidence="2">The sequence shown here is derived from an EMBL/GenBank/DDBJ whole genome shotgun (WGS) entry which is preliminary data.</text>
</comment>
<evidence type="ECO:0000313" key="3">
    <source>
        <dbReference type="Proteomes" id="UP001236620"/>
    </source>
</evidence>
<keyword evidence="3" id="KW-1185">Reference proteome</keyword>
<dbReference type="SMART" id="SM00331">
    <property type="entry name" value="PP2C_SIG"/>
    <property type="match status" value="1"/>
</dbReference>
<dbReference type="Gene3D" id="3.60.40.10">
    <property type="entry name" value="PPM-type phosphatase domain"/>
    <property type="match status" value="1"/>
</dbReference>
<keyword evidence="2" id="KW-0378">Hydrolase</keyword>
<dbReference type="InterPro" id="IPR001932">
    <property type="entry name" value="PPM-type_phosphatase-like_dom"/>
</dbReference>
<dbReference type="InterPro" id="IPR015655">
    <property type="entry name" value="PP2C"/>
</dbReference>
<evidence type="ECO:0000313" key="2">
    <source>
        <dbReference type="EMBL" id="MDQ0567473.1"/>
    </source>
</evidence>
<dbReference type="Pfam" id="PF13672">
    <property type="entry name" value="PP2C_2"/>
    <property type="match status" value="1"/>
</dbReference>
<evidence type="ECO:0000259" key="1">
    <source>
        <dbReference type="PROSITE" id="PS51746"/>
    </source>
</evidence>